<evidence type="ECO:0000259" key="1">
    <source>
        <dbReference type="Pfam" id="PF04840"/>
    </source>
</evidence>
<evidence type="ECO:0000313" key="3">
    <source>
        <dbReference type="EMBL" id="PLW51712.1"/>
    </source>
</evidence>
<sequence length="135" mass="15013">MDSTASSANAPKTTNTLASLCRRLLSKLKDWHGVSLANMAKIAWLLGKSKLCTELLEHKLKPTKQILLLMRMDQGKEALKQSIKILNPDLIRTVLWEIWARKPLAELLAVQSAAGDRYATSPKSDSVAGLSLRYR</sequence>
<evidence type="ECO:0000313" key="2">
    <source>
        <dbReference type="EMBL" id="PLW19614.1"/>
    </source>
</evidence>
<dbReference type="EMBL" id="PGCI01000004">
    <property type="protein sequence ID" value="PLW51712.1"/>
    <property type="molecule type" value="Genomic_DNA"/>
</dbReference>
<gene>
    <name evidence="2" type="ORF">PCANC_14964</name>
    <name evidence="3" type="ORF">PCASD_00582</name>
</gene>
<dbReference type="Proteomes" id="UP000235392">
    <property type="component" value="Unassembled WGS sequence"/>
</dbReference>
<dbReference type="Proteomes" id="UP000235388">
    <property type="component" value="Unassembled WGS sequence"/>
</dbReference>
<accession>A0A2N5T2B8</accession>
<evidence type="ECO:0000313" key="4">
    <source>
        <dbReference type="Proteomes" id="UP000235388"/>
    </source>
</evidence>
<name>A0A2N5T2B8_9BASI</name>
<proteinExistence type="predicted"/>
<dbReference type="EMBL" id="PGCJ01000810">
    <property type="protein sequence ID" value="PLW19614.1"/>
    <property type="molecule type" value="Genomic_DNA"/>
</dbReference>
<dbReference type="InterPro" id="IPR016534">
    <property type="entry name" value="VPS16"/>
</dbReference>
<dbReference type="InterPro" id="IPR006925">
    <property type="entry name" value="Vps16_C"/>
</dbReference>
<dbReference type="GO" id="GO:0003779">
    <property type="term" value="F:actin binding"/>
    <property type="evidence" value="ECO:0007669"/>
    <property type="project" value="TreeGrafter"/>
</dbReference>
<reference evidence="4 5" key="1">
    <citation type="submission" date="2017-11" db="EMBL/GenBank/DDBJ databases">
        <title>De novo assembly and phasing of dikaryotic genomes from two isolates of Puccinia coronata f. sp. avenae, the causal agent of oat crown rust.</title>
        <authorList>
            <person name="Miller M.E."/>
            <person name="Zhang Y."/>
            <person name="Omidvar V."/>
            <person name="Sperschneider J."/>
            <person name="Schwessinger B."/>
            <person name="Raley C."/>
            <person name="Palmer J.M."/>
            <person name="Garnica D."/>
            <person name="Upadhyaya N."/>
            <person name="Rathjen J."/>
            <person name="Taylor J.M."/>
            <person name="Park R.F."/>
            <person name="Dodds P.N."/>
            <person name="Hirsch C.D."/>
            <person name="Kianian S.F."/>
            <person name="Figueroa M."/>
        </authorList>
    </citation>
    <scope>NUCLEOTIDE SEQUENCE [LARGE SCALE GENOMIC DNA]</scope>
    <source>
        <strain evidence="2">12NC29</strain>
        <strain evidence="3">12SD80</strain>
    </source>
</reference>
<comment type="caution">
    <text evidence="2">The sequence shown here is derived from an EMBL/GenBank/DDBJ whole genome shotgun (WGS) entry which is preliminary data.</text>
</comment>
<dbReference type="GO" id="GO:0030897">
    <property type="term" value="C:HOPS complex"/>
    <property type="evidence" value="ECO:0007669"/>
    <property type="project" value="TreeGrafter"/>
</dbReference>
<dbReference type="Pfam" id="PF04840">
    <property type="entry name" value="Vps16_C"/>
    <property type="match status" value="1"/>
</dbReference>
<evidence type="ECO:0000313" key="5">
    <source>
        <dbReference type="Proteomes" id="UP000235392"/>
    </source>
</evidence>
<organism evidence="2 4">
    <name type="scientific">Puccinia coronata f. sp. avenae</name>
    <dbReference type="NCBI Taxonomy" id="200324"/>
    <lineage>
        <taxon>Eukaryota</taxon>
        <taxon>Fungi</taxon>
        <taxon>Dikarya</taxon>
        <taxon>Basidiomycota</taxon>
        <taxon>Pucciniomycotina</taxon>
        <taxon>Pucciniomycetes</taxon>
        <taxon>Pucciniales</taxon>
        <taxon>Pucciniaceae</taxon>
        <taxon>Puccinia</taxon>
    </lineage>
</organism>
<dbReference type="GO" id="GO:0006886">
    <property type="term" value="P:intracellular protein transport"/>
    <property type="evidence" value="ECO:0007669"/>
    <property type="project" value="InterPro"/>
</dbReference>
<feature type="domain" description="Vps16 C-terminal" evidence="1">
    <location>
        <begin position="34"/>
        <end position="102"/>
    </location>
</feature>
<dbReference type="AlphaFoldDB" id="A0A2N5T2B8"/>
<dbReference type="GO" id="GO:0042144">
    <property type="term" value="P:vacuole fusion, non-autophagic"/>
    <property type="evidence" value="ECO:0007669"/>
    <property type="project" value="TreeGrafter"/>
</dbReference>
<dbReference type="PANTHER" id="PTHR12811:SF0">
    <property type="entry name" value="VACUOLAR PROTEIN SORTING-ASSOCIATED PROTEIN 16 HOMOLOG"/>
    <property type="match status" value="1"/>
</dbReference>
<keyword evidence="4" id="KW-1185">Reference proteome</keyword>
<dbReference type="OrthoDB" id="2516932at2759"/>
<dbReference type="STRING" id="200324.A0A2N5T2B8"/>
<dbReference type="PANTHER" id="PTHR12811">
    <property type="entry name" value="VACUOLAR PROTEIN SORTING VPS16"/>
    <property type="match status" value="1"/>
</dbReference>
<dbReference type="GO" id="GO:0016197">
    <property type="term" value="P:endosomal transport"/>
    <property type="evidence" value="ECO:0007669"/>
    <property type="project" value="TreeGrafter"/>
</dbReference>
<dbReference type="GO" id="GO:0005768">
    <property type="term" value="C:endosome"/>
    <property type="evidence" value="ECO:0007669"/>
    <property type="project" value="TreeGrafter"/>
</dbReference>
<protein>
    <recommendedName>
        <fullName evidence="1">Vps16 C-terminal domain-containing protein</fullName>
    </recommendedName>
</protein>